<reference evidence="2" key="1">
    <citation type="submission" date="2022-06" db="EMBL/GenBank/DDBJ databases">
        <title>Sequencing the genomes of 1000 actinobacteria strains.</title>
        <authorList>
            <person name="Klenk H.-P."/>
        </authorList>
    </citation>
    <scope>NUCLEOTIDE SEQUENCE</scope>
    <source>
        <strain evidence="2">DSM 46694</strain>
    </source>
</reference>
<keyword evidence="3" id="KW-1185">Reference proteome</keyword>
<proteinExistence type="predicted"/>
<dbReference type="AlphaFoldDB" id="A0A9X2GJQ0"/>
<organism evidence="2 3">
    <name type="scientific">Nonomuraea thailandensis</name>
    <dbReference type="NCBI Taxonomy" id="1188745"/>
    <lineage>
        <taxon>Bacteria</taxon>
        <taxon>Bacillati</taxon>
        <taxon>Actinomycetota</taxon>
        <taxon>Actinomycetes</taxon>
        <taxon>Streptosporangiales</taxon>
        <taxon>Streptosporangiaceae</taxon>
        <taxon>Nonomuraea</taxon>
    </lineage>
</organism>
<dbReference type="RefSeq" id="WP_253747794.1">
    <property type="nucleotide sequence ID" value="NZ_BAABKA010000066.1"/>
</dbReference>
<gene>
    <name evidence="2" type="ORF">HD597_007161</name>
</gene>
<comment type="caution">
    <text evidence="2">The sequence shown here is derived from an EMBL/GenBank/DDBJ whole genome shotgun (WGS) entry which is preliminary data.</text>
</comment>
<evidence type="ECO:0000256" key="1">
    <source>
        <dbReference type="SAM" id="MobiDB-lite"/>
    </source>
</evidence>
<name>A0A9X2GJQ0_9ACTN</name>
<evidence type="ECO:0000313" key="2">
    <source>
        <dbReference type="EMBL" id="MCP2360141.1"/>
    </source>
</evidence>
<evidence type="ECO:0000313" key="3">
    <source>
        <dbReference type="Proteomes" id="UP001139648"/>
    </source>
</evidence>
<accession>A0A9X2GJQ0</accession>
<feature type="compositionally biased region" description="Low complexity" evidence="1">
    <location>
        <begin position="33"/>
        <end position="48"/>
    </location>
</feature>
<feature type="region of interest" description="Disordered" evidence="1">
    <location>
        <begin position="27"/>
        <end position="55"/>
    </location>
</feature>
<dbReference type="Proteomes" id="UP001139648">
    <property type="component" value="Unassembled WGS sequence"/>
</dbReference>
<protein>
    <submittedName>
        <fullName evidence="2">Uncharacterized protein</fullName>
    </submittedName>
</protein>
<dbReference type="EMBL" id="JAMZEB010000002">
    <property type="protein sequence ID" value="MCP2360141.1"/>
    <property type="molecule type" value="Genomic_DNA"/>
</dbReference>
<sequence length="55" mass="5704">MYALVALTVALAVGYLRRFGIPRPPVGRGRHAGAGPAGARPAGAQGPPVVWRLQE</sequence>